<dbReference type="EMBL" id="JBELQB010000017">
    <property type="protein sequence ID" value="MFL9839242.1"/>
    <property type="molecule type" value="Genomic_DNA"/>
</dbReference>
<protein>
    <submittedName>
        <fullName evidence="2">Uncharacterized protein</fullName>
    </submittedName>
</protein>
<keyword evidence="3" id="KW-1185">Reference proteome</keyword>
<evidence type="ECO:0000313" key="3">
    <source>
        <dbReference type="Proteomes" id="UP001629059"/>
    </source>
</evidence>
<name>A0ABW8YIF2_9FLAO</name>
<sequence length="61" mass="7191">MKTFNPKDFLDVKILTVLEDTCIKGGSDEFGVKQKQRQKQKGDKQKKQQKVKSAYFEEDFY</sequence>
<organism evidence="2 3">
    <name type="scientific">Flavobacterium rhizophilum</name>
    <dbReference type="NCBI Taxonomy" id="3163296"/>
    <lineage>
        <taxon>Bacteria</taxon>
        <taxon>Pseudomonadati</taxon>
        <taxon>Bacteroidota</taxon>
        <taxon>Flavobacteriia</taxon>
        <taxon>Flavobacteriales</taxon>
        <taxon>Flavobacteriaceae</taxon>
        <taxon>Flavobacterium</taxon>
    </lineage>
</organism>
<feature type="region of interest" description="Disordered" evidence="1">
    <location>
        <begin position="25"/>
        <end position="48"/>
    </location>
</feature>
<comment type="caution">
    <text evidence="2">The sequence shown here is derived from an EMBL/GenBank/DDBJ whole genome shotgun (WGS) entry which is preliminary data.</text>
</comment>
<accession>A0ABW8YIF2</accession>
<gene>
    <name evidence="2" type="ORF">ABS768_17175</name>
</gene>
<proteinExistence type="predicted"/>
<dbReference type="Proteomes" id="UP001629059">
    <property type="component" value="Unassembled WGS sequence"/>
</dbReference>
<reference evidence="2 3" key="1">
    <citation type="submission" date="2024-06" db="EMBL/GenBank/DDBJ databases">
        <authorList>
            <person name="Kaempfer P."/>
            <person name="Viver T."/>
        </authorList>
    </citation>
    <scope>NUCLEOTIDE SEQUENCE [LARGE SCALE GENOMIC DNA]</scope>
    <source>
        <strain evidence="2 3">ST-75</strain>
    </source>
</reference>
<evidence type="ECO:0000313" key="2">
    <source>
        <dbReference type="EMBL" id="MFL9839242.1"/>
    </source>
</evidence>
<dbReference type="RefSeq" id="WP_408076190.1">
    <property type="nucleotide sequence ID" value="NZ_JBELQB010000017.1"/>
</dbReference>
<evidence type="ECO:0000256" key="1">
    <source>
        <dbReference type="SAM" id="MobiDB-lite"/>
    </source>
</evidence>